<evidence type="ECO:0000256" key="3">
    <source>
        <dbReference type="ARBA" id="ARBA00022723"/>
    </source>
</evidence>
<keyword evidence="3" id="KW-0479">Metal-binding</keyword>
<dbReference type="InterPro" id="IPR015797">
    <property type="entry name" value="NUDIX_hydrolase-like_dom_sf"/>
</dbReference>
<dbReference type="PANTHER" id="PTHR42904">
    <property type="entry name" value="NUDIX HYDROLASE, NUDC SUBFAMILY"/>
    <property type="match status" value="1"/>
</dbReference>
<dbReference type="PROSITE" id="PS00893">
    <property type="entry name" value="NUDIX_BOX"/>
    <property type="match status" value="1"/>
</dbReference>
<dbReference type="Proteomes" id="UP001596066">
    <property type="component" value="Unassembled WGS sequence"/>
</dbReference>
<dbReference type="Gene3D" id="3.90.79.20">
    <property type="match status" value="1"/>
</dbReference>
<evidence type="ECO:0000256" key="1">
    <source>
        <dbReference type="ARBA" id="ARBA00001946"/>
    </source>
</evidence>
<dbReference type="Pfam" id="PF09296">
    <property type="entry name" value="NUDIX-like"/>
    <property type="match status" value="1"/>
</dbReference>
<dbReference type="Gene3D" id="3.90.79.10">
    <property type="entry name" value="Nucleoside Triphosphate Pyrophosphohydrolase"/>
    <property type="match status" value="1"/>
</dbReference>
<name>A0ABW0V818_9ACTN</name>
<evidence type="ECO:0000256" key="5">
    <source>
        <dbReference type="ARBA" id="ARBA00022842"/>
    </source>
</evidence>
<evidence type="ECO:0000256" key="4">
    <source>
        <dbReference type="ARBA" id="ARBA00022801"/>
    </source>
</evidence>
<evidence type="ECO:0000313" key="8">
    <source>
        <dbReference type="EMBL" id="MFC5641480.1"/>
    </source>
</evidence>
<dbReference type="RefSeq" id="WP_346146078.1">
    <property type="nucleotide sequence ID" value="NZ_BAAAUA010000026.1"/>
</dbReference>
<dbReference type="SUPFAM" id="SSF55811">
    <property type="entry name" value="Nudix"/>
    <property type="match status" value="1"/>
</dbReference>
<organism evidence="8 9">
    <name type="scientific">Kitasatospora cinereorecta</name>
    <dbReference type="NCBI Taxonomy" id="285560"/>
    <lineage>
        <taxon>Bacteria</taxon>
        <taxon>Bacillati</taxon>
        <taxon>Actinomycetota</taxon>
        <taxon>Actinomycetes</taxon>
        <taxon>Kitasatosporales</taxon>
        <taxon>Streptomycetaceae</taxon>
        <taxon>Kitasatospora</taxon>
    </lineage>
</organism>
<comment type="caution">
    <text evidence="8">The sequence shown here is derived from an EMBL/GenBank/DDBJ whole genome shotgun (WGS) entry which is preliminary data.</text>
</comment>
<dbReference type="InterPro" id="IPR015375">
    <property type="entry name" value="NADH_PPase-like_N"/>
</dbReference>
<dbReference type="InterPro" id="IPR050241">
    <property type="entry name" value="NAD-cap_RNA_hydrolase_NudC"/>
</dbReference>
<keyword evidence="6" id="KW-0520">NAD</keyword>
<dbReference type="InterPro" id="IPR000086">
    <property type="entry name" value="NUDIX_hydrolase_dom"/>
</dbReference>
<dbReference type="InterPro" id="IPR049734">
    <property type="entry name" value="NudC-like_C"/>
</dbReference>
<dbReference type="NCBIfam" id="NF001299">
    <property type="entry name" value="PRK00241.1"/>
    <property type="match status" value="1"/>
</dbReference>
<evidence type="ECO:0000259" key="7">
    <source>
        <dbReference type="PROSITE" id="PS51462"/>
    </source>
</evidence>
<evidence type="ECO:0000256" key="6">
    <source>
        <dbReference type="ARBA" id="ARBA00023027"/>
    </source>
</evidence>
<dbReference type="EC" id="3.6.1.22" evidence="2"/>
<protein>
    <recommendedName>
        <fullName evidence="2">NAD(+) diphosphatase</fullName>
        <ecNumber evidence="2">3.6.1.22</ecNumber>
    </recommendedName>
</protein>
<accession>A0ABW0V818</accession>
<keyword evidence="5" id="KW-0460">Magnesium</keyword>
<sequence length="317" mass="34144">MDAHYRGICAGQDGLGGTLYYSGLGLDRVGGRRTDSEWVAGLLTSPSTQVIPLWRDHCLVRDDRPIRLPLAEARGILDAADDQVFLGLDGEAAVFAADVSRVDRSNAVELASADTVLEVRAMVPSITPDEAGLLAYARGILHWNRNQRFCGACGGPAVPSNGGHLRTCQDCGKLLFPRIEPAVIVLVELPGTPRRCLLGRHAGSGPDRFSTLAGFVEIGESLEDAVRREVAEEAGVEVGTITYQGSQSWPFPSGMMIGFRAEAVSDRIDVDNVEVVEARWFTAAELRSRITDSAVGGPYRVDSIGKVLIDQWLADVE</sequence>
<dbReference type="InterPro" id="IPR015376">
    <property type="entry name" value="Znr_NADH_PPase"/>
</dbReference>
<dbReference type="Pfam" id="PF09297">
    <property type="entry name" value="Zn_ribbon_NUD"/>
    <property type="match status" value="1"/>
</dbReference>
<proteinExistence type="predicted"/>
<dbReference type="CDD" id="cd03429">
    <property type="entry name" value="NUDIX_NADH_pyrophosphatase_Nudt13"/>
    <property type="match status" value="1"/>
</dbReference>
<dbReference type="GO" id="GO:0016787">
    <property type="term" value="F:hydrolase activity"/>
    <property type="evidence" value="ECO:0007669"/>
    <property type="project" value="UniProtKB-KW"/>
</dbReference>
<dbReference type="PANTHER" id="PTHR42904:SF8">
    <property type="entry name" value="NAD(+) DIPHOSPHATASE"/>
    <property type="match status" value="1"/>
</dbReference>
<evidence type="ECO:0000256" key="2">
    <source>
        <dbReference type="ARBA" id="ARBA00012381"/>
    </source>
</evidence>
<reference evidence="9" key="1">
    <citation type="journal article" date="2019" name="Int. J. Syst. Evol. Microbiol.">
        <title>The Global Catalogue of Microorganisms (GCM) 10K type strain sequencing project: providing services to taxonomists for standard genome sequencing and annotation.</title>
        <authorList>
            <consortium name="The Broad Institute Genomics Platform"/>
            <consortium name="The Broad Institute Genome Sequencing Center for Infectious Disease"/>
            <person name="Wu L."/>
            <person name="Ma J."/>
        </authorList>
    </citation>
    <scope>NUCLEOTIDE SEQUENCE [LARGE SCALE GENOMIC DNA]</scope>
    <source>
        <strain evidence="9">CGMCC 4.1622</strain>
    </source>
</reference>
<dbReference type="PROSITE" id="PS51462">
    <property type="entry name" value="NUDIX"/>
    <property type="match status" value="1"/>
</dbReference>
<dbReference type="Pfam" id="PF00293">
    <property type="entry name" value="NUDIX"/>
    <property type="match status" value="1"/>
</dbReference>
<gene>
    <name evidence="8" type="primary">nudC</name>
    <name evidence="8" type="ORF">ACFPZF_08905</name>
</gene>
<comment type="cofactor">
    <cofactor evidence="1">
        <name>Mg(2+)</name>
        <dbReference type="ChEBI" id="CHEBI:18420"/>
    </cofactor>
</comment>
<feature type="domain" description="Nudix hydrolase" evidence="7">
    <location>
        <begin position="177"/>
        <end position="307"/>
    </location>
</feature>
<keyword evidence="4 8" id="KW-0378">Hydrolase</keyword>
<dbReference type="InterPro" id="IPR020084">
    <property type="entry name" value="NUDIX_hydrolase_CS"/>
</dbReference>
<keyword evidence="9" id="KW-1185">Reference proteome</keyword>
<dbReference type="EMBL" id="JBHSOC010000012">
    <property type="protein sequence ID" value="MFC5641480.1"/>
    <property type="molecule type" value="Genomic_DNA"/>
</dbReference>
<evidence type="ECO:0000313" key="9">
    <source>
        <dbReference type="Proteomes" id="UP001596066"/>
    </source>
</evidence>